<evidence type="ECO:0000313" key="2">
    <source>
        <dbReference type="EMBL" id="NVK76518.1"/>
    </source>
</evidence>
<accession>A0A7Y7E562</accession>
<dbReference type="Proteomes" id="UP000587462">
    <property type="component" value="Unassembled WGS sequence"/>
</dbReference>
<dbReference type="EMBL" id="JABBXF010000004">
    <property type="protein sequence ID" value="NVK76518.1"/>
    <property type="molecule type" value="Genomic_DNA"/>
</dbReference>
<comment type="caution">
    <text evidence="2">The sequence shown here is derived from an EMBL/GenBank/DDBJ whole genome shotgun (WGS) entry which is preliminary data.</text>
</comment>
<evidence type="ECO:0000313" key="3">
    <source>
        <dbReference type="Proteomes" id="UP000587462"/>
    </source>
</evidence>
<feature type="region of interest" description="Disordered" evidence="1">
    <location>
        <begin position="57"/>
        <end position="85"/>
    </location>
</feature>
<feature type="compositionally biased region" description="Basic and acidic residues" evidence="1">
    <location>
        <begin position="153"/>
        <end position="166"/>
    </location>
</feature>
<sequence>MAGFRDFLARFRPAGAPGAVTGIPADRSEEVTAELQRPLSQLDAAAAEARAVREAAAAEAERIRSRGRQRAEGITERARAEAGRVRREAADAARAAAAVHAAEAAAAGERDAALTRRRAQERLPALADRVVADVLRDIAAYPARPPAPADDPDGGRGRWERDGSPE</sequence>
<evidence type="ECO:0000256" key="1">
    <source>
        <dbReference type="SAM" id="MobiDB-lite"/>
    </source>
</evidence>
<name>A0A7Y7E562_STRMO</name>
<proteinExistence type="predicted"/>
<gene>
    <name evidence="2" type="ORF">HG542_02460</name>
</gene>
<feature type="compositionally biased region" description="Basic and acidic residues" evidence="1">
    <location>
        <begin position="59"/>
        <end position="85"/>
    </location>
</feature>
<dbReference type="AlphaFoldDB" id="A0A7Y7E562"/>
<protein>
    <submittedName>
        <fullName evidence="2">Uncharacterized protein</fullName>
    </submittedName>
</protein>
<keyword evidence="3" id="KW-1185">Reference proteome</keyword>
<feature type="region of interest" description="Disordered" evidence="1">
    <location>
        <begin position="139"/>
        <end position="166"/>
    </location>
</feature>
<organism evidence="2 3">
    <name type="scientific">Streptomyces morookaense</name>
    <name type="common">Streptoverticillium morookaense</name>
    <dbReference type="NCBI Taxonomy" id="1970"/>
    <lineage>
        <taxon>Bacteria</taxon>
        <taxon>Bacillati</taxon>
        <taxon>Actinomycetota</taxon>
        <taxon>Actinomycetes</taxon>
        <taxon>Kitasatosporales</taxon>
        <taxon>Streptomycetaceae</taxon>
        <taxon>Streptomyces</taxon>
    </lineage>
</organism>
<reference evidence="2 3" key="1">
    <citation type="submission" date="2020-04" db="EMBL/GenBank/DDBJ databases">
        <title>Draft Genome Sequence of Streptomyces morookaense DSM 40503, an 8-azaguanine-producing strain.</title>
        <authorList>
            <person name="Qi J."/>
            <person name="Gao J.-M."/>
        </authorList>
    </citation>
    <scope>NUCLEOTIDE SEQUENCE [LARGE SCALE GENOMIC DNA]</scope>
    <source>
        <strain evidence="2 3">DSM 40503</strain>
    </source>
</reference>
<dbReference type="RefSeq" id="WP_171078315.1">
    <property type="nucleotide sequence ID" value="NZ_BNBU01000001.1"/>
</dbReference>